<sequence>MGVKNLPPSLLTCKKIINLNKVPKRILGKAKREKIKREHMNQLFLILSNALEIREQNCEKIFILGETMRVVKEMLDEINRLKEENATLLSESQYVTCEKNELKDETYALEIQIHELKSVECSPSRILEEQTAP</sequence>
<evidence type="ECO:0000313" key="2">
    <source>
        <dbReference type="Proteomes" id="UP001055811"/>
    </source>
</evidence>
<dbReference type="Proteomes" id="UP001055811">
    <property type="component" value="Linkage Group LG03"/>
</dbReference>
<keyword evidence="2" id="KW-1185">Reference proteome</keyword>
<organism evidence="1 2">
    <name type="scientific">Cichorium intybus</name>
    <name type="common">Chicory</name>
    <dbReference type="NCBI Taxonomy" id="13427"/>
    <lineage>
        <taxon>Eukaryota</taxon>
        <taxon>Viridiplantae</taxon>
        <taxon>Streptophyta</taxon>
        <taxon>Embryophyta</taxon>
        <taxon>Tracheophyta</taxon>
        <taxon>Spermatophyta</taxon>
        <taxon>Magnoliopsida</taxon>
        <taxon>eudicotyledons</taxon>
        <taxon>Gunneridae</taxon>
        <taxon>Pentapetalae</taxon>
        <taxon>asterids</taxon>
        <taxon>campanulids</taxon>
        <taxon>Asterales</taxon>
        <taxon>Asteraceae</taxon>
        <taxon>Cichorioideae</taxon>
        <taxon>Cichorieae</taxon>
        <taxon>Cichoriinae</taxon>
        <taxon>Cichorium</taxon>
    </lineage>
</organism>
<accession>A0ACB9F795</accession>
<reference evidence="2" key="1">
    <citation type="journal article" date="2022" name="Mol. Ecol. Resour.">
        <title>The genomes of chicory, endive, great burdock and yacon provide insights into Asteraceae palaeo-polyploidization history and plant inulin production.</title>
        <authorList>
            <person name="Fan W."/>
            <person name="Wang S."/>
            <person name="Wang H."/>
            <person name="Wang A."/>
            <person name="Jiang F."/>
            <person name="Liu H."/>
            <person name="Zhao H."/>
            <person name="Xu D."/>
            <person name="Zhang Y."/>
        </authorList>
    </citation>
    <scope>NUCLEOTIDE SEQUENCE [LARGE SCALE GENOMIC DNA]</scope>
    <source>
        <strain evidence="2">cv. Punajuju</strain>
    </source>
</reference>
<evidence type="ECO:0000313" key="1">
    <source>
        <dbReference type="EMBL" id="KAI3766821.1"/>
    </source>
</evidence>
<gene>
    <name evidence="1" type="ORF">L2E82_16895</name>
</gene>
<reference evidence="1 2" key="2">
    <citation type="journal article" date="2022" name="Mol. Ecol. Resour.">
        <title>The genomes of chicory, endive, great burdock and yacon provide insights into Asteraceae paleo-polyploidization history and plant inulin production.</title>
        <authorList>
            <person name="Fan W."/>
            <person name="Wang S."/>
            <person name="Wang H."/>
            <person name="Wang A."/>
            <person name="Jiang F."/>
            <person name="Liu H."/>
            <person name="Zhao H."/>
            <person name="Xu D."/>
            <person name="Zhang Y."/>
        </authorList>
    </citation>
    <scope>NUCLEOTIDE SEQUENCE [LARGE SCALE GENOMIC DNA]</scope>
    <source>
        <strain evidence="2">cv. Punajuju</strain>
        <tissue evidence="1">Leaves</tissue>
    </source>
</reference>
<name>A0ACB9F795_CICIN</name>
<comment type="caution">
    <text evidence="1">The sequence shown here is derived from an EMBL/GenBank/DDBJ whole genome shotgun (WGS) entry which is preliminary data.</text>
</comment>
<proteinExistence type="predicted"/>
<protein>
    <submittedName>
        <fullName evidence="1">Uncharacterized protein</fullName>
    </submittedName>
</protein>
<dbReference type="EMBL" id="CM042011">
    <property type="protein sequence ID" value="KAI3766821.1"/>
    <property type="molecule type" value="Genomic_DNA"/>
</dbReference>